<name>A0AAF0IKN9_9EURO</name>
<proteinExistence type="predicted"/>
<sequence>MEIVEKHFQILPVLHDIDEYIPARGPTSASSRLVKEGFTPRKTRLNGFCRKTTLTKHQHRSHQLELSSQTHCIPQHSPQEIYSQLPPQPLPAQHQAAHVPEPPPPYQQPRDMVTAAEFYPSHTQSVAHSIPIPTENTSVEPEVHYVGAGMVMPPQIQHFDVTGHIGSISRFQPIPPNVVPNFEALAPMPYNGVFALDKPMAPRILDQYPERNNFDFLGLEG</sequence>
<accession>A0AAF0IKN9</accession>
<organism evidence="2 3">
    <name type="scientific">Emydomyces testavorans</name>
    <dbReference type="NCBI Taxonomy" id="2070801"/>
    <lineage>
        <taxon>Eukaryota</taxon>
        <taxon>Fungi</taxon>
        <taxon>Dikarya</taxon>
        <taxon>Ascomycota</taxon>
        <taxon>Pezizomycotina</taxon>
        <taxon>Eurotiomycetes</taxon>
        <taxon>Eurotiomycetidae</taxon>
        <taxon>Onygenales</taxon>
        <taxon>Nannizziopsiaceae</taxon>
        <taxon>Emydomyces</taxon>
    </lineage>
</organism>
<feature type="region of interest" description="Disordered" evidence="1">
    <location>
        <begin position="79"/>
        <end position="107"/>
    </location>
</feature>
<dbReference type="EMBL" id="CP120630">
    <property type="protein sequence ID" value="WEW60748.1"/>
    <property type="molecule type" value="Genomic_DNA"/>
</dbReference>
<evidence type="ECO:0000313" key="3">
    <source>
        <dbReference type="Proteomes" id="UP001219355"/>
    </source>
</evidence>
<gene>
    <name evidence="2" type="ORF">PRK78_006235</name>
</gene>
<protein>
    <submittedName>
        <fullName evidence="2">Uncharacterized protein</fullName>
    </submittedName>
</protein>
<dbReference type="AlphaFoldDB" id="A0AAF0IKN9"/>
<reference evidence="2" key="1">
    <citation type="submission" date="2023-03" db="EMBL/GenBank/DDBJ databases">
        <title>Emydomyces testavorans Genome Sequence.</title>
        <authorList>
            <person name="Hoyer L."/>
        </authorList>
    </citation>
    <scope>NUCLEOTIDE SEQUENCE</scope>
    <source>
        <strain evidence="2">16-2883</strain>
    </source>
</reference>
<evidence type="ECO:0000256" key="1">
    <source>
        <dbReference type="SAM" id="MobiDB-lite"/>
    </source>
</evidence>
<evidence type="ECO:0000313" key="2">
    <source>
        <dbReference type="EMBL" id="WEW60748.1"/>
    </source>
</evidence>
<keyword evidence="3" id="KW-1185">Reference proteome</keyword>
<dbReference type="Proteomes" id="UP001219355">
    <property type="component" value="Chromosome 4"/>
</dbReference>